<dbReference type="AlphaFoldDB" id="A0A6M4Y6B6"/>
<dbReference type="EMBL" id="CP038441">
    <property type="protein sequence ID" value="QJT20529.1"/>
    <property type="molecule type" value="Genomic_DNA"/>
</dbReference>
<organism evidence="1 2">
    <name type="scientific">Aeromonas media</name>
    <dbReference type="NCBI Taxonomy" id="651"/>
    <lineage>
        <taxon>Bacteria</taxon>
        <taxon>Pseudomonadati</taxon>
        <taxon>Pseudomonadota</taxon>
        <taxon>Gammaproteobacteria</taxon>
        <taxon>Aeromonadales</taxon>
        <taxon>Aeromonadaceae</taxon>
        <taxon>Aeromonas</taxon>
    </lineage>
</organism>
<dbReference type="RefSeq" id="WP_171275386.1">
    <property type="nucleotide sequence ID" value="NZ_CAWPJG010000001.1"/>
</dbReference>
<evidence type="ECO:0000313" key="2">
    <source>
        <dbReference type="Proteomes" id="UP000501427"/>
    </source>
</evidence>
<gene>
    <name evidence="1" type="ORF">E4184_02940</name>
</gene>
<accession>A0A6M4Y6B6</accession>
<dbReference type="SUPFAM" id="SSF56024">
    <property type="entry name" value="Phospholipase D/nuclease"/>
    <property type="match status" value="1"/>
</dbReference>
<reference evidence="1 2" key="1">
    <citation type="submission" date="2019-03" db="EMBL/GenBank/DDBJ databases">
        <title>Novel transposon Tn6433 accelerates the dissemination of tet(E) in Aeromonas from aerobic biofilm under oxytetracycline stress.</title>
        <authorList>
            <person name="Shi Y."/>
            <person name="Tian Z."/>
            <person name="Zhang Y."/>
            <person name="Zhang H."/>
            <person name="Yang M."/>
        </authorList>
    </citation>
    <scope>NUCLEOTIDE SEQUENCE [LARGE SCALE GENOMIC DNA]</scope>
    <source>
        <strain evidence="1 2">T0.1-19</strain>
    </source>
</reference>
<dbReference type="CDD" id="cd09117">
    <property type="entry name" value="PLDc_Bfil_DEXD_like"/>
    <property type="match status" value="1"/>
</dbReference>
<protein>
    <submittedName>
        <fullName evidence="1">Uncharacterized protein</fullName>
    </submittedName>
</protein>
<dbReference type="Proteomes" id="UP000501427">
    <property type="component" value="Chromosome"/>
</dbReference>
<sequence>MFLSSENYLDQVKLLTGSSQNLSLAVAFWGNGAEKLFDDWQGGNLKILCNLSNGGTNPHTVRLLMALPGAEVRQANDLHAKVMLGESAALIGSANFSANGLGYEGNECSGWQEAGVRIDDSSQLSSIRTWFDRIWEVNRGNTISDQDLLHAQVNWNKKRTAIPEANVGARLLEQSLSVLKGRPIYLAIYRCSASEKALQDFESVKEKVQQAGGRTQGALDFFEDWPDEGNNSLPKDGQIICVYSGTKGSVRVENIWKRTPALDTGNIQILTRESLAGSWTLERGDQDTLAKRLKPWLDTLNLNLEENARCLRLDAFLEWEISRNEHNGS</sequence>
<dbReference type="Gene3D" id="3.30.870.10">
    <property type="entry name" value="Endonuclease Chain A"/>
    <property type="match status" value="1"/>
</dbReference>
<name>A0A6M4Y6B6_AERME</name>
<evidence type="ECO:0000313" key="1">
    <source>
        <dbReference type="EMBL" id="QJT20529.1"/>
    </source>
</evidence>
<proteinExistence type="predicted"/>